<protein>
    <submittedName>
        <fullName evidence="2">Uncharacterized protein</fullName>
    </submittedName>
</protein>
<comment type="caution">
    <text evidence="2">The sequence shown here is derived from an EMBL/GenBank/DDBJ whole genome shotgun (WGS) entry which is preliminary data.</text>
</comment>
<dbReference type="Proteomes" id="UP000317982">
    <property type="component" value="Unassembled WGS sequence"/>
</dbReference>
<keyword evidence="1" id="KW-0812">Transmembrane</keyword>
<organism evidence="2 3">
    <name type="scientific">Cryptosporangium phraense</name>
    <dbReference type="NCBI Taxonomy" id="2593070"/>
    <lineage>
        <taxon>Bacteria</taxon>
        <taxon>Bacillati</taxon>
        <taxon>Actinomycetota</taxon>
        <taxon>Actinomycetes</taxon>
        <taxon>Cryptosporangiales</taxon>
        <taxon>Cryptosporangiaceae</taxon>
        <taxon>Cryptosporangium</taxon>
    </lineage>
</organism>
<dbReference type="RefSeq" id="WP_142708602.1">
    <property type="nucleotide sequence ID" value="NZ_VIRS01000031.1"/>
</dbReference>
<dbReference type="EMBL" id="VIRS01000031">
    <property type="protein sequence ID" value="TQS40997.1"/>
    <property type="molecule type" value="Genomic_DNA"/>
</dbReference>
<accession>A0A545AI50</accession>
<name>A0A545AI50_9ACTN</name>
<feature type="transmembrane region" description="Helical" evidence="1">
    <location>
        <begin position="15"/>
        <end position="40"/>
    </location>
</feature>
<sequence>MAYPVDSRQLRPRRVWYVVAVLIAVLFTAVGVGAFALGVVSAVKSIPDFTRTAQSGEIDLQPGVYGIFVPEGSSTSCSYGDGITATTPGGTFTFTRDGSSWTWASTITVEKAGTYSIKCDAGRYALGGKPELGMFAGSVAGGIAALAGLPCLGITIGGIIALVVGLRRSSHKKRLQAYRY</sequence>
<evidence type="ECO:0000313" key="3">
    <source>
        <dbReference type="Proteomes" id="UP000317982"/>
    </source>
</evidence>
<dbReference type="InParanoid" id="A0A545AI50"/>
<keyword evidence="3" id="KW-1185">Reference proteome</keyword>
<reference evidence="2 3" key="1">
    <citation type="submission" date="2019-07" db="EMBL/GenBank/DDBJ databases">
        <title>Cryptosporangium phraense sp. nov., isolated from plant litter.</title>
        <authorList>
            <person name="Suriyachadkun C."/>
        </authorList>
    </citation>
    <scope>NUCLEOTIDE SEQUENCE [LARGE SCALE GENOMIC DNA]</scope>
    <source>
        <strain evidence="2 3">A-T 5661</strain>
    </source>
</reference>
<evidence type="ECO:0000313" key="2">
    <source>
        <dbReference type="EMBL" id="TQS40997.1"/>
    </source>
</evidence>
<dbReference type="OrthoDB" id="3431495at2"/>
<keyword evidence="1" id="KW-1133">Transmembrane helix</keyword>
<gene>
    <name evidence="2" type="ORF">FL583_31980</name>
</gene>
<keyword evidence="1" id="KW-0472">Membrane</keyword>
<feature type="transmembrane region" description="Helical" evidence="1">
    <location>
        <begin position="139"/>
        <end position="166"/>
    </location>
</feature>
<dbReference type="AlphaFoldDB" id="A0A545AI50"/>
<evidence type="ECO:0000256" key="1">
    <source>
        <dbReference type="SAM" id="Phobius"/>
    </source>
</evidence>
<proteinExistence type="predicted"/>